<evidence type="ECO:0000313" key="3">
    <source>
        <dbReference type="Proteomes" id="UP001629113"/>
    </source>
</evidence>
<sequence length="451" mass="49397">MNTGKPTLPPRHMMAPAPQGNGACTHMTMSRLYTDAIRCPNCRQISSYGWLLKCTQDTELTYEDELEKGIRSSQLDKYCEIFEPPTAPKKRSPAARTSSRLSFLDEISDEALKTYTPAKLKAVLEQRAHCQDVALAASEESARDSGLHIVIPDYSPSRSSSRWSQSSGADNPAKPWLASKECSYKICSKCRHSYIDRTWLSMNAIADGELPLTAVMGHGFQFRQGEQRRHVAPNSIVEKLGLTPVPHIQGPGAVLISLAQTKPSIPDLETRRRQLFPHLFEDATRVEDPLLAADKNIITQSGSQAPAPMSGYTQPAETLYNPEVEEIFARMTMGPKRLHPPGLHSHARSASYSGPFLTQQYKPETPELPQSLPPSPSAPEIAAKTHDGFPDLAASSPTAPTPMEQTEKGAGLFNSTPLEVNSGVAVTEEGVGLHVPDIVLENHWLDDDEAS</sequence>
<accession>A0ABR4PIQ5</accession>
<keyword evidence="3" id="KW-1185">Reference proteome</keyword>
<dbReference type="EMBL" id="JBFCZG010000004">
    <property type="protein sequence ID" value="KAL3423200.1"/>
    <property type="molecule type" value="Genomic_DNA"/>
</dbReference>
<dbReference type="Proteomes" id="UP001629113">
    <property type="component" value="Unassembled WGS sequence"/>
</dbReference>
<reference evidence="2 3" key="1">
    <citation type="submission" date="2024-06" db="EMBL/GenBank/DDBJ databases">
        <title>Complete genome of Phlyctema vagabunda strain 19-DSS-EL-015.</title>
        <authorList>
            <person name="Fiorenzani C."/>
        </authorList>
    </citation>
    <scope>NUCLEOTIDE SEQUENCE [LARGE SCALE GENOMIC DNA]</scope>
    <source>
        <strain evidence="2 3">19-DSS-EL-015</strain>
    </source>
</reference>
<proteinExistence type="predicted"/>
<feature type="region of interest" description="Disordered" evidence="1">
    <location>
        <begin position="361"/>
        <end position="406"/>
    </location>
</feature>
<gene>
    <name evidence="2" type="ORF">PVAG01_04947</name>
</gene>
<protein>
    <submittedName>
        <fullName evidence="2">Uncharacterized protein</fullName>
    </submittedName>
</protein>
<name>A0ABR4PIQ5_9HELO</name>
<evidence type="ECO:0000256" key="1">
    <source>
        <dbReference type="SAM" id="MobiDB-lite"/>
    </source>
</evidence>
<comment type="caution">
    <text evidence="2">The sequence shown here is derived from an EMBL/GenBank/DDBJ whole genome shotgun (WGS) entry which is preliminary data.</text>
</comment>
<evidence type="ECO:0000313" key="2">
    <source>
        <dbReference type="EMBL" id="KAL3423200.1"/>
    </source>
</evidence>
<organism evidence="2 3">
    <name type="scientific">Phlyctema vagabunda</name>
    <dbReference type="NCBI Taxonomy" id="108571"/>
    <lineage>
        <taxon>Eukaryota</taxon>
        <taxon>Fungi</taxon>
        <taxon>Dikarya</taxon>
        <taxon>Ascomycota</taxon>
        <taxon>Pezizomycotina</taxon>
        <taxon>Leotiomycetes</taxon>
        <taxon>Helotiales</taxon>
        <taxon>Dermateaceae</taxon>
        <taxon>Phlyctema</taxon>
    </lineage>
</organism>